<dbReference type="CDD" id="cd07823">
    <property type="entry name" value="SRPBCC_5"/>
    <property type="match status" value="1"/>
</dbReference>
<dbReference type="InterPro" id="IPR023393">
    <property type="entry name" value="START-like_dom_sf"/>
</dbReference>
<name>A0A9W6L694_9PSEU</name>
<evidence type="ECO:0008006" key="4">
    <source>
        <dbReference type="Google" id="ProtNLM"/>
    </source>
</evidence>
<dbReference type="Gene3D" id="3.30.530.20">
    <property type="match status" value="1"/>
</dbReference>
<dbReference type="EMBL" id="BSFQ01000032">
    <property type="protein sequence ID" value="GLL14431.1"/>
    <property type="molecule type" value="Genomic_DNA"/>
</dbReference>
<sequence length="277" mass="28401">MELTNTFSVAEPVDRAWAVITDLERVAPCLPGAALLGIDGEDYKGAVKIKVGPVTAQYEGVARFAQRDDDKHHAVLRAEGRDVRGQGNAAATIDLQLNPQGNGTEVVVVTELELAGRVAQFGRGVIADVSGKLIGQFARRLEEEMGREPGEEPGQGSAAAGGGAARPAARPAAPVATQTPTVARPRSVDDVEPLDLMATGGGAVLGLLRQQALPLGAGLVGLLLGWLLARVSRRSPAGGVPVAGVGPAAAAGAAPLVLQLVLPPTRNTTVHDVEGDR</sequence>
<proteinExistence type="predicted"/>
<evidence type="ECO:0000313" key="2">
    <source>
        <dbReference type="EMBL" id="GLL14431.1"/>
    </source>
</evidence>
<dbReference type="RefSeq" id="WP_051737998.1">
    <property type="nucleotide sequence ID" value="NZ_BAAAUZ010000032.1"/>
</dbReference>
<dbReference type="PANTHER" id="PTHR38588:SF1">
    <property type="entry name" value="BLL0334 PROTEIN"/>
    <property type="match status" value="1"/>
</dbReference>
<dbReference type="SUPFAM" id="SSF55961">
    <property type="entry name" value="Bet v1-like"/>
    <property type="match status" value="1"/>
</dbReference>
<reference evidence="2" key="2">
    <citation type="submission" date="2023-01" db="EMBL/GenBank/DDBJ databases">
        <authorList>
            <person name="Sun Q."/>
            <person name="Evtushenko L."/>
        </authorList>
    </citation>
    <scope>NUCLEOTIDE SEQUENCE</scope>
    <source>
        <strain evidence="2">VKM Ac-1069</strain>
    </source>
</reference>
<protein>
    <recommendedName>
        <fullName evidence="4">Carbon monoxide dehydrogenase subunit G</fullName>
    </recommendedName>
</protein>
<organism evidence="2 3">
    <name type="scientific">Pseudonocardia halophobica</name>
    <dbReference type="NCBI Taxonomy" id="29401"/>
    <lineage>
        <taxon>Bacteria</taxon>
        <taxon>Bacillati</taxon>
        <taxon>Actinomycetota</taxon>
        <taxon>Actinomycetes</taxon>
        <taxon>Pseudonocardiales</taxon>
        <taxon>Pseudonocardiaceae</taxon>
        <taxon>Pseudonocardia</taxon>
    </lineage>
</organism>
<accession>A0A9W6L694</accession>
<dbReference type="AlphaFoldDB" id="A0A9W6L694"/>
<evidence type="ECO:0000256" key="1">
    <source>
        <dbReference type="SAM" id="MobiDB-lite"/>
    </source>
</evidence>
<evidence type="ECO:0000313" key="3">
    <source>
        <dbReference type="Proteomes" id="UP001143463"/>
    </source>
</evidence>
<gene>
    <name evidence="2" type="ORF">GCM10017577_55780</name>
</gene>
<dbReference type="PANTHER" id="PTHR38588">
    <property type="entry name" value="BLL0334 PROTEIN"/>
    <property type="match status" value="1"/>
</dbReference>
<feature type="region of interest" description="Disordered" evidence="1">
    <location>
        <begin position="144"/>
        <end position="188"/>
    </location>
</feature>
<feature type="compositionally biased region" description="Low complexity" evidence="1">
    <location>
        <begin position="165"/>
        <end position="185"/>
    </location>
</feature>
<dbReference type="Proteomes" id="UP001143463">
    <property type="component" value="Unassembled WGS sequence"/>
</dbReference>
<comment type="caution">
    <text evidence="2">The sequence shown here is derived from an EMBL/GenBank/DDBJ whole genome shotgun (WGS) entry which is preliminary data.</text>
</comment>
<dbReference type="Pfam" id="PF06240">
    <property type="entry name" value="COXG"/>
    <property type="match status" value="1"/>
</dbReference>
<reference evidence="2" key="1">
    <citation type="journal article" date="2014" name="Int. J. Syst. Evol. Microbiol.">
        <title>Complete genome sequence of Corynebacterium casei LMG S-19264T (=DSM 44701T), isolated from a smear-ripened cheese.</title>
        <authorList>
            <consortium name="US DOE Joint Genome Institute (JGI-PGF)"/>
            <person name="Walter F."/>
            <person name="Albersmeier A."/>
            <person name="Kalinowski J."/>
            <person name="Ruckert C."/>
        </authorList>
    </citation>
    <scope>NUCLEOTIDE SEQUENCE</scope>
    <source>
        <strain evidence="2">VKM Ac-1069</strain>
    </source>
</reference>
<keyword evidence="3" id="KW-1185">Reference proteome</keyword>
<dbReference type="InterPro" id="IPR010419">
    <property type="entry name" value="CO_DH_gsu"/>
</dbReference>